<dbReference type="InterPro" id="IPR051533">
    <property type="entry name" value="WaaL-like"/>
</dbReference>
<dbReference type="InterPro" id="IPR007016">
    <property type="entry name" value="O-antigen_ligase-rel_domated"/>
</dbReference>
<organism evidence="7 8">
    <name type="scientific">Aminobacter aganoensis</name>
    <dbReference type="NCBI Taxonomy" id="83264"/>
    <lineage>
        <taxon>Bacteria</taxon>
        <taxon>Pseudomonadati</taxon>
        <taxon>Pseudomonadota</taxon>
        <taxon>Alphaproteobacteria</taxon>
        <taxon>Hyphomicrobiales</taxon>
        <taxon>Phyllobacteriaceae</taxon>
        <taxon>Aminobacter</taxon>
    </lineage>
</organism>
<evidence type="ECO:0000256" key="1">
    <source>
        <dbReference type="ARBA" id="ARBA00004141"/>
    </source>
</evidence>
<feature type="domain" description="O-antigen ligase-related" evidence="6">
    <location>
        <begin position="214"/>
        <end position="360"/>
    </location>
</feature>
<dbReference type="EMBL" id="JACHOU010000013">
    <property type="protein sequence ID" value="MBB6356366.1"/>
    <property type="molecule type" value="Genomic_DNA"/>
</dbReference>
<evidence type="ECO:0000313" key="8">
    <source>
        <dbReference type="Proteomes" id="UP000536262"/>
    </source>
</evidence>
<feature type="transmembrane region" description="Helical" evidence="5">
    <location>
        <begin position="110"/>
        <end position="130"/>
    </location>
</feature>
<dbReference type="Pfam" id="PF04932">
    <property type="entry name" value="Wzy_C"/>
    <property type="match status" value="1"/>
</dbReference>
<dbReference type="AlphaFoldDB" id="A0A7X0FAZ8"/>
<keyword evidence="4 5" id="KW-0472">Membrane</keyword>
<dbReference type="Proteomes" id="UP000536262">
    <property type="component" value="Unassembled WGS sequence"/>
</dbReference>
<dbReference type="RefSeq" id="WP_055977975.1">
    <property type="nucleotide sequence ID" value="NZ_BAABEG010000001.1"/>
</dbReference>
<gene>
    <name evidence="7" type="ORF">GGR00_004174</name>
</gene>
<feature type="transmembrane region" description="Helical" evidence="5">
    <location>
        <begin position="12"/>
        <end position="40"/>
    </location>
</feature>
<evidence type="ECO:0000313" key="7">
    <source>
        <dbReference type="EMBL" id="MBB6356366.1"/>
    </source>
</evidence>
<reference evidence="7 8" key="1">
    <citation type="submission" date="2020-08" db="EMBL/GenBank/DDBJ databases">
        <title>Genomic Encyclopedia of Type Strains, Phase IV (KMG-IV): sequencing the most valuable type-strain genomes for metagenomic binning, comparative biology and taxonomic classification.</title>
        <authorList>
            <person name="Goeker M."/>
        </authorList>
    </citation>
    <scope>NUCLEOTIDE SEQUENCE [LARGE SCALE GENOMIC DNA]</scope>
    <source>
        <strain evidence="7 8">DSM 7051</strain>
    </source>
</reference>
<dbReference type="PANTHER" id="PTHR37422">
    <property type="entry name" value="TEICHURONIC ACID BIOSYNTHESIS PROTEIN TUAE"/>
    <property type="match status" value="1"/>
</dbReference>
<name>A0A7X0FAZ8_9HYPH</name>
<feature type="transmembrane region" description="Helical" evidence="5">
    <location>
        <begin position="85"/>
        <end position="104"/>
    </location>
</feature>
<feature type="transmembrane region" description="Helical" evidence="5">
    <location>
        <begin position="210"/>
        <end position="226"/>
    </location>
</feature>
<evidence type="ECO:0000256" key="4">
    <source>
        <dbReference type="ARBA" id="ARBA00023136"/>
    </source>
</evidence>
<comment type="caution">
    <text evidence="7">The sequence shown here is derived from an EMBL/GenBank/DDBJ whole genome shotgun (WGS) entry which is preliminary data.</text>
</comment>
<comment type="subcellular location">
    <subcellularLocation>
        <location evidence="1">Membrane</location>
        <topology evidence="1">Multi-pass membrane protein</topology>
    </subcellularLocation>
</comment>
<evidence type="ECO:0000256" key="2">
    <source>
        <dbReference type="ARBA" id="ARBA00022692"/>
    </source>
</evidence>
<dbReference type="GO" id="GO:0016874">
    <property type="term" value="F:ligase activity"/>
    <property type="evidence" value="ECO:0007669"/>
    <property type="project" value="UniProtKB-KW"/>
</dbReference>
<feature type="transmembrane region" description="Helical" evidence="5">
    <location>
        <begin position="255"/>
        <end position="274"/>
    </location>
</feature>
<dbReference type="GO" id="GO:0016020">
    <property type="term" value="C:membrane"/>
    <property type="evidence" value="ECO:0007669"/>
    <property type="project" value="UniProtKB-SubCell"/>
</dbReference>
<feature type="transmembrane region" description="Helical" evidence="5">
    <location>
        <begin position="414"/>
        <end position="432"/>
    </location>
</feature>
<feature type="transmembrane region" description="Helical" evidence="5">
    <location>
        <begin position="349"/>
        <end position="370"/>
    </location>
</feature>
<feature type="transmembrane region" description="Helical" evidence="5">
    <location>
        <begin position="382"/>
        <end position="402"/>
    </location>
</feature>
<feature type="transmembrane region" description="Helical" evidence="5">
    <location>
        <begin position="187"/>
        <end position="203"/>
    </location>
</feature>
<protein>
    <submittedName>
        <fullName evidence="7">O-antigen ligase</fullName>
    </submittedName>
</protein>
<evidence type="ECO:0000256" key="3">
    <source>
        <dbReference type="ARBA" id="ARBA00022989"/>
    </source>
</evidence>
<keyword evidence="2 5" id="KW-0812">Transmembrane</keyword>
<keyword evidence="7" id="KW-0436">Ligase</keyword>
<evidence type="ECO:0000256" key="5">
    <source>
        <dbReference type="SAM" id="Phobius"/>
    </source>
</evidence>
<dbReference type="PANTHER" id="PTHR37422:SF21">
    <property type="entry name" value="EXOQ-LIKE PROTEIN"/>
    <property type="match status" value="1"/>
</dbReference>
<accession>A0A7X0FAZ8</accession>
<feature type="transmembrane region" description="Helical" evidence="5">
    <location>
        <begin position="60"/>
        <end position="78"/>
    </location>
</feature>
<proteinExistence type="predicted"/>
<evidence type="ECO:0000259" key="6">
    <source>
        <dbReference type="Pfam" id="PF04932"/>
    </source>
</evidence>
<sequence length="435" mass="46487">MSNIGSLKRTEAAPLSAAFTSSGVATAIATVLLTVVIVSFRPFQPAGADVAGGGDIVNQLGFGSLGGVSILALLTLAAPDRLRALASLPWAILLCFFMISVLTATDPGSAFRAASFTLIGILAMATVLALPRDGDAYSTVLAVSGLVVVGLCYAGVALNPSVAIHGADGVEPQHAGLWRGAFSHKNIAAPVMACYSFAGIYLFRRGWHRSGAILFAAAMFFMVHTGSKTTAGLVPLSIMVVILPGLIGMRLGATVLFATAIIGTALATLGIVFIDPLKDLAAYFVPDLTYTGRTTLWAYAGEMLARHPWFGYGYESFWGTPLLTESERAFDQDWDIRAIVHGHNGYLDLAVLMGIPALVTAIYAFLIAPLRDYMRIPLTKENVFLGDMFMMVVLFTALNAFLESFFFRRADPVWLFFVFGVLGLRLVSRVVIRKA</sequence>
<keyword evidence="3 5" id="KW-1133">Transmembrane helix</keyword>
<feature type="transmembrane region" description="Helical" evidence="5">
    <location>
        <begin position="137"/>
        <end position="156"/>
    </location>
</feature>
<keyword evidence="8" id="KW-1185">Reference proteome</keyword>
<feature type="transmembrane region" description="Helical" evidence="5">
    <location>
        <begin position="232"/>
        <end position="248"/>
    </location>
</feature>